<keyword evidence="3 8" id="KW-0472">Membrane</keyword>
<evidence type="ECO:0000256" key="1">
    <source>
        <dbReference type="ARBA" id="ARBA00004370"/>
    </source>
</evidence>
<evidence type="ECO:0000313" key="10">
    <source>
        <dbReference type="EMBL" id="KAF1380881.1"/>
    </source>
</evidence>
<dbReference type="SUPFAM" id="SSF48726">
    <property type="entry name" value="Immunoglobulin"/>
    <property type="match status" value="1"/>
</dbReference>
<dbReference type="OrthoDB" id="9898017at2759"/>
<gene>
    <name evidence="10" type="ORF">PFLUV_G00168630</name>
</gene>
<keyword evidence="5" id="KW-0325">Glycoprotein</keyword>
<dbReference type="SMART" id="SM00409">
    <property type="entry name" value="IG"/>
    <property type="match status" value="1"/>
</dbReference>
<dbReference type="InterPro" id="IPR003599">
    <property type="entry name" value="Ig_sub"/>
</dbReference>
<organism evidence="10 11">
    <name type="scientific">Perca fluviatilis</name>
    <name type="common">European perch</name>
    <dbReference type="NCBI Taxonomy" id="8168"/>
    <lineage>
        <taxon>Eukaryota</taxon>
        <taxon>Metazoa</taxon>
        <taxon>Chordata</taxon>
        <taxon>Craniata</taxon>
        <taxon>Vertebrata</taxon>
        <taxon>Euteleostomi</taxon>
        <taxon>Actinopterygii</taxon>
        <taxon>Neopterygii</taxon>
        <taxon>Teleostei</taxon>
        <taxon>Neoteleostei</taxon>
        <taxon>Acanthomorphata</taxon>
        <taxon>Eupercaria</taxon>
        <taxon>Perciformes</taxon>
        <taxon>Percoidei</taxon>
        <taxon>Percidae</taxon>
        <taxon>Percinae</taxon>
        <taxon>Perca</taxon>
    </lineage>
</organism>
<evidence type="ECO:0000256" key="6">
    <source>
        <dbReference type="ARBA" id="ARBA00023319"/>
    </source>
</evidence>
<feature type="transmembrane region" description="Helical" evidence="8">
    <location>
        <begin position="12"/>
        <end position="33"/>
    </location>
</feature>
<evidence type="ECO:0000313" key="11">
    <source>
        <dbReference type="Proteomes" id="UP000465112"/>
    </source>
</evidence>
<dbReference type="InterPro" id="IPR013106">
    <property type="entry name" value="Ig_V-set"/>
</dbReference>
<keyword evidence="11" id="KW-1185">Reference proteome</keyword>
<keyword evidence="8" id="KW-1133">Transmembrane helix</keyword>
<keyword evidence="8" id="KW-0812">Transmembrane</keyword>
<dbReference type="GO" id="GO:0001817">
    <property type="term" value="P:regulation of cytokine production"/>
    <property type="evidence" value="ECO:0007669"/>
    <property type="project" value="TreeGrafter"/>
</dbReference>
<dbReference type="Gene3D" id="2.60.40.10">
    <property type="entry name" value="Immunoglobulins"/>
    <property type="match status" value="1"/>
</dbReference>
<dbReference type="Pfam" id="PF07686">
    <property type="entry name" value="V-set"/>
    <property type="match status" value="1"/>
</dbReference>
<dbReference type="GO" id="GO:0050852">
    <property type="term" value="P:T cell receptor signaling pathway"/>
    <property type="evidence" value="ECO:0007669"/>
    <property type="project" value="TreeGrafter"/>
</dbReference>
<keyword evidence="6" id="KW-0393">Immunoglobulin domain</keyword>
<feature type="region of interest" description="Disordered" evidence="7">
    <location>
        <begin position="164"/>
        <end position="191"/>
    </location>
</feature>
<evidence type="ECO:0000259" key="9">
    <source>
        <dbReference type="PROSITE" id="PS50835"/>
    </source>
</evidence>
<evidence type="ECO:0000256" key="2">
    <source>
        <dbReference type="ARBA" id="ARBA00022729"/>
    </source>
</evidence>
<evidence type="ECO:0000256" key="4">
    <source>
        <dbReference type="ARBA" id="ARBA00023157"/>
    </source>
</evidence>
<protein>
    <recommendedName>
        <fullName evidence="9">Ig-like domain-containing protein</fullName>
    </recommendedName>
</protein>
<sequence length="239" mass="26502">MDVEELGFSVSPLLIILRFTLVVLLLLVGFTAVEGESHVVGPLQPIVAAPGDDVILPCHVEPPVTVAGLTVEWSRPDRQPDPRDRLSRVEYVHLYRDTREVPDMKIPSYVGRTELFTEGLRHGDISLRIMNVTLADKGRFRCFIPKLNGQIQSSVVQLVVERKSATTETPMQPTSHQTPDPRKEGDGKGGWSSQKIVIPVVVVCVVFLMILVVVVGVIRYSPHCVTKCQKQKLILVPTV</sequence>
<keyword evidence="4" id="KW-1015">Disulfide bond</keyword>
<dbReference type="InterPro" id="IPR007110">
    <property type="entry name" value="Ig-like_dom"/>
</dbReference>
<feature type="compositionally biased region" description="Polar residues" evidence="7">
    <location>
        <begin position="166"/>
        <end position="178"/>
    </location>
</feature>
<keyword evidence="2" id="KW-0732">Signal</keyword>
<feature type="domain" description="Ig-like" evidence="9">
    <location>
        <begin position="12"/>
        <end position="142"/>
    </location>
</feature>
<dbReference type="GO" id="GO:0009897">
    <property type="term" value="C:external side of plasma membrane"/>
    <property type="evidence" value="ECO:0007669"/>
    <property type="project" value="TreeGrafter"/>
</dbReference>
<dbReference type="GO" id="GO:0005102">
    <property type="term" value="F:signaling receptor binding"/>
    <property type="evidence" value="ECO:0007669"/>
    <property type="project" value="TreeGrafter"/>
</dbReference>
<dbReference type="EMBL" id="VHII01000014">
    <property type="protein sequence ID" value="KAF1380881.1"/>
    <property type="molecule type" value="Genomic_DNA"/>
</dbReference>
<dbReference type="InterPro" id="IPR036179">
    <property type="entry name" value="Ig-like_dom_sf"/>
</dbReference>
<comment type="caution">
    <text evidence="10">The sequence shown here is derived from an EMBL/GenBank/DDBJ whole genome shotgun (WGS) entry which is preliminary data.</text>
</comment>
<evidence type="ECO:0000256" key="7">
    <source>
        <dbReference type="SAM" id="MobiDB-lite"/>
    </source>
</evidence>
<dbReference type="InterPro" id="IPR013783">
    <property type="entry name" value="Ig-like_fold"/>
</dbReference>
<evidence type="ECO:0000256" key="8">
    <source>
        <dbReference type="SAM" id="Phobius"/>
    </source>
</evidence>
<reference evidence="10 11" key="1">
    <citation type="submission" date="2019-06" db="EMBL/GenBank/DDBJ databases">
        <title>A chromosome-scale genome assembly of the European perch, Perca fluviatilis.</title>
        <authorList>
            <person name="Roques C."/>
            <person name="Zahm M."/>
            <person name="Cabau C."/>
            <person name="Klopp C."/>
            <person name="Bouchez O."/>
            <person name="Donnadieu C."/>
            <person name="Kuhl H."/>
            <person name="Gislard M."/>
            <person name="Guendouz S."/>
            <person name="Journot L."/>
            <person name="Haffray P."/>
            <person name="Bestin A."/>
            <person name="Morvezen R."/>
            <person name="Feron R."/>
            <person name="Wen M."/>
            <person name="Jouanno E."/>
            <person name="Herpin A."/>
            <person name="Schartl M."/>
            <person name="Postlethwait J."/>
            <person name="Schaerlinger B."/>
            <person name="Chardard D."/>
            <person name="Lecocq T."/>
            <person name="Poncet C."/>
            <person name="Jaffrelo L."/>
            <person name="Lampietro C."/>
            <person name="Guiguen Y."/>
        </authorList>
    </citation>
    <scope>NUCLEOTIDE SEQUENCE [LARGE SCALE GENOMIC DNA]</scope>
    <source>
        <tissue evidence="10">Blood</tissue>
    </source>
</reference>
<accession>A0A6A5DZH9</accession>
<dbReference type="GO" id="GO:1903037">
    <property type="term" value="P:regulation of leukocyte cell-cell adhesion"/>
    <property type="evidence" value="ECO:0007669"/>
    <property type="project" value="UniProtKB-ARBA"/>
</dbReference>
<dbReference type="Proteomes" id="UP000465112">
    <property type="component" value="Chromosome 14"/>
</dbReference>
<dbReference type="AlphaFoldDB" id="A0A6A5DZH9"/>
<dbReference type="InterPro" id="IPR050504">
    <property type="entry name" value="IgSF_BTN/MOG"/>
</dbReference>
<feature type="transmembrane region" description="Helical" evidence="8">
    <location>
        <begin position="196"/>
        <end position="218"/>
    </location>
</feature>
<dbReference type="PANTHER" id="PTHR24100">
    <property type="entry name" value="BUTYROPHILIN"/>
    <property type="match status" value="1"/>
</dbReference>
<dbReference type="PROSITE" id="PS50835">
    <property type="entry name" value="IG_LIKE"/>
    <property type="match status" value="1"/>
</dbReference>
<dbReference type="PANTHER" id="PTHR24100:SF151">
    <property type="entry name" value="ICOS LIGAND"/>
    <property type="match status" value="1"/>
</dbReference>
<name>A0A6A5DZH9_PERFL</name>
<dbReference type="FunFam" id="2.60.40.10:FF:000142">
    <property type="entry name" value="V-set domain-containing T-cell activation inhibitor 1"/>
    <property type="match status" value="1"/>
</dbReference>
<comment type="subcellular location">
    <subcellularLocation>
        <location evidence="1">Membrane</location>
    </subcellularLocation>
</comment>
<dbReference type="GO" id="GO:0050863">
    <property type="term" value="P:regulation of T cell activation"/>
    <property type="evidence" value="ECO:0007669"/>
    <property type="project" value="UniProtKB-ARBA"/>
</dbReference>
<evidence type="ECO:0000256" key="3">
    <source>
        <dbReference type="ARBA" id="ARBA00023136"/>
    </source>
</evidence>
<evidence type="ECO:0000256" key="5">
    <source>
        <dbReference type="ARBA" id="ARBA00023180"/>
    </source>
</evidence>
<proteinExistence type="predicted"/>